<dbReference type="InterPro" id="IPR005594">
    <property type="entry name" value="YadA_C"/>
</dbReference>
<keyword evidence="9" id="KW-0472">Membrane</keyword>
<feature type="domain" description="Trimeric autotransporter adhesin YadA-like stalk" evidence="13">
    <location>
        <begin position="306"/>
        <end position="336"/>
    </location>
</feature>
<reference evidence="14 15" key="1">
    <citation type="submission" date="2015-11" db="EMBL/GenBank/DDBJ databases">
        <title>Exploring the genomic traits of fungus-feeding bacterial genus Collimonas.</title>
        <authorList>
            <person name="Song C."/>
            <person name="Schmidt R."/>
            <person name="de Jager V."/>
            <person name="Krzyzanowska D."/>
            <person name="Jongedijk E."/>
            <person name="Cankar K."/>
            <person name="Beekwilder J."/>
            <person name="van Veen A."/>
            <person name="de Boer W."/>
            <person name="van Veen J.A."/>
            <person name="Garbeva P."/>
        </authorList>
    </citation>
    <scope>NUCLEOTIDE SEQUENCE [LARGE SCALE GENOMIC DNA]</scope>
    <source>
        <strain evidence="14 15">Ter91</strain>
    </source>
</reference>
<dbReference type="STRING" id="279113.CPter91_4435"/>
<evidence type="ECO:0000256" key="3">
    <source>
        <dbReference type="ARBA" id="ARBA00005848"/>
    </source>
</evidence>
<dbReference type="AlphaFoldDB" id="A0A127Q9P9"/>
<dbReference type="Pfam" id="PF03895">
    <property type="entry name" value="YadA_anchor"/>
    <property type="match status" value="1"/>
</dbReference>
<evidence type="ECO:0000259" key="12">
    <source>
        <dbReference type="Pfam" id="PF05658"/>
    </source>
</evidence>
<dbReference type="Gene3D" id="1.20.5.170">
    <property type="match status" value="1"/>
</dbReference>
<accession>A0A127Q9P9</accession>
<evidence type="ECO:0000256" key="10">
    <source>
        <dbReference type="ARBA" id="ARBA00023237"/>
    </source>
</evidence>
<evidence type="ECO:0000313" key="15">
    <source>
        <dbReference type="Proteomes" id="UP000074561"/>
    </source>
</evidence>
<evidence type="ECO:0000259" key="13">
    <source>
        <dbReference type="Pfam" id="PF05662"/>
    </source>
</evidence>
<name>A0A127Q9P9_9BURK</name>
<dbReference type="OrthoDB" id="8781972at2"/>
<feature type="domain" description="Trimeric autotransporter adhesin YadA-like head" evidence="12">
    <location>
        <begin position="93"/>
        <end position="110"/>
    </location>
</feature>
<evidence type="ECO:0000259" key="11">
    <source>
        <dbReference type="Pfam" id="PF03895"/>
    </source>
</evidence>
<proteinExistence type="inferred from homology"/>
<keyword evidence="6" id="KW-0812">Transmembrane</keyword>
<comment type="subcellular location">
    <subcellularLocation>
        <location evidence="2">Cell outer membrane</location>
    </subcellularLocation>
    <subcellularLocation>
        <location evidence="1">Cell surface</location>
    </subcellularLocation>
</comment>
<feature type="domain" description="Trimeric autotransporter adhesin YadA-like stalk" evidence="13">
    <location>
        <begin position="255"/>
        <end position="293"/>
    </location>
</feature>
<dbReference type="PATRIC" id="fig|279113.9.peg.4396"/>
<dbReference type="Pfam" id="PF05662">
    <property type="entry name" value="YadA_stalk"/>
    <property type="match status" value="3"/>
</dbReference>
<evidence type="ECO:0000256" key="2">
    <source>
        <dbReference type="ARBA" id="ARBA00004442"/>
    </source>
</evidence>
<evidence type="ECO:0000256" key="8">
    <source>
        <dbReference type="ARBA" id="ARBA00022927"/>
    </source>
</evidence>
<dbReference type="Gene3D" id="2.150.10.10">
    <property type="entry name" value="Serralysin-like metalloprotease, C-terminal"/>
    <property type="match status" value="2"/>
</dbReference>
<evidence type="ECO:0000256" key="5">
    <source>
        <dbReference type="ARBA" id="ARBA00022452"/>
    </source>
</evidence>
<feature type="domain" description="Trimeric autotransporter adhesin YadA-like stalk" evidence="13">
    <location>
        <begin position="18"/>
        <end position="47"/>
    </location>
</feature>
<dbReference type="InterPro" id="IPR011049">
    <property type="entry name" value="Serralysin-like_metalloprot_C"/>
</dbReference>
<keyword evidence="8" id="KW-0653">Protein transport</keyword>
<evidence type="ECO:0000313" key="14">
    <source>
        <dbReference type="EMBL" id="AMP06744.1"/>
    </source>
</evidence>
<protein>
    <submittedName>
        <fullName evidence="14">YadA-like C-terminal region family protein</fullName>
    </submittedName>
</protein>
<dbReference type="SUPFAM" id="SSF101967">
    <property type="entry name" value="Adhesin YadA, collagen-binding domain"/>
    <property type="match status" value="3"/>
</dbReference>
<dbReference type="InterPro" id="IPR008640">
    <property type="entry name" value="Adhesin_Head_dom"/>
</dbReference>
<dbReference type="Gene3D" id="6.10.250.2040">
    <property type="match status" value="1"/>
</dbReference>
<feature type="domain" description="Trimeric autotransporter adhesin YadA-like C-terminal membrane anchor" evidence="11">
    <location>
        <begin position="505"/>
        <end position="562"/>
    </location>
</feature>
<comment type="similarity">
    <text evidence="3">Belongs to the autotransporter-2 (AT-2) (TC 1.B.40) family.</text>
</comment>
<feature type="domain" description="Trimeric autotransporter adhesin YadA-like head" evidence="12">
    <location>
        <begin position="65"/>
        <end position="90"/>
    </location>
</feature>
<keyword evidence="10" id="KW-0998">Cell outer membrane</keyword>
<dbReference type="InterPro" id="IPR008635">
    <property type="entry name" value="Coiled_stalk_dom"/>
</dbReference>
<dbReference type="GO" id="GO:0009986">
    <property type="term" value="C:cell surface"/>
    <property type="evidence" value="ECO:0007669"/>
    <property type="project" value="UniProtKB-SubCell"/>
</dbReference>
<sequence length="562" mass="54463">MADRANSVSVGSAGNQRQITNVAAGTEASDAINKAQLDGVVDSVSSASHYFSATGGKDGSDNAVAVGDNTMAAGASATASGDGATAYGTSTLAEGTGSLALGAGATATSDSGSDANIAIGANSRAMDLAGGGIAIGTDANAAGAAIAMGTAATAAGSGSISLGTSSVADGNNSIAIGGNYEFSDGEIGPIEGTHAVGKNSVALGGGARSNGDNSVAIGPRAISNGASSVALGQFSYADRDNTVSVGNILEGTTRQITNVGAGTEDNDAVNLGQMNDAIGGSMAGAMLYDDAGKQKMTLGGSGGTVIDNLADGVIGAGSKQAVNGGQLNQLGDSVAQMLGGGAMMGPTGFVGPVFGVQGGSYHNVGDALGALDGALDSLGNRVSNLESGAPETASAHKPTAKMARDVAPPAVAPAADPGAVPDSGKEIVTQDQLDEVKDYADAGNKQTLSGANQYTDKKVANMVTQSDFNDFKGSVDQRFDMVHKKINRVGAMASAMAGMAGAIAAAPPNENRVSAALGGYGGQTALSLGYARRISNSGALLVGASVASGGESSGTVGVSFGW</sequence>
<dbReference type="InterPro" id="IPR045584">
    <property type="entry name" value="Pilin-like"/>
</dbReference>
<feature type="domain" description="Trimeric autotransporter adhesin YadA-like head" evidence="12">
    <location>
        <begin position="195"/>
        <end position="221"/>
    </location>
</feature>
<gene>
    <name evidence="14" type="ORF">CPter91_4435</name>
</gene>
<keyword evidence="5" id="KW-1134">Transmembrane beta strand</keyword>
<dbReference type="EMBL" id="CP013234">
    <property type="protein sequence ID" value="AMP06744.1"/>
    <property type="molecule type" value="Genomic_DNA"/>
</dbReference>
<keyword evidence="4" id="KW-0813">Transport</keyword>
<dbReference type="KEGG" id="cpra:CPter91_4435"/>
<dbReference type="GO" id="GO:0009279">
    <property type="term" value="C:cell outer membrane"/>
    <property type="evidence" value="ECO:0007669"/>
    <property type="project" value="UniProtKB-SubCell"/>
</dbReference>
<dbReference type="Pfam" id="PF05658">
    <property type="entry name" value="YadA_head"/>
    <property type="match status" value="5"/>
</dbReference>
<dbReference type="Proteomes" id="UP000074561">
    <property type="component" value="Chromosome"/>
</dbReference>
<evidence type="ECO:0000256" key="4">
    <source>
        <dbReference type="ARBA" id="ARBA00022448"/>
    </source>
</evidence>
<evidence type="ECO:0000256" key="9">
    <source>
        <dbReference type="ARBA" id="ARBA00023136"/>
    </source>
</evidence>
<organism evidence="14 15">
    <name type="scientific">Collimonas pratensis</name>
    <dbReference type="NCBI Taxonomy" id="279113"/>
    <lineage>
        <taxon>Bacteria</taxon>
        <taxon>Pseudomonadati</taxon>
        <taxon>Pseudomonadota</taxon>
        <taxon>Betaproteobacteria</taxon>
        <taxon>Burkholderiales</taxon>
        <taxon>Oxalobacteraceae</taxon>
        <taxon>Collimonas</taxon>
    </lineage>
</organism>
<evidence type="ECO:0000256" key="7">
    <source>
        <dbReference type="ARBA" id="ARBA00022729"/>
    </source>
</evidence>
<dbReference type="SUPFAM" id="SSF54523">
    <property type="entry name" value="Pili subunits"/>
    <property type="match status" value="1"/>
</dbReference>
<feature type="domain" description="Trimeric autotransporter adhesin YadA-like head" evidence="12">
    <location>
        <begin position="154"/>
        <end position="179"/>
    </location>
</feature>
<dbReference type="GO" id="GO:0015031">
    <property type="term" value="P:protein transport"/>
    <property type="evidence" value="ECO:0007669"/>
    <property type="project" value="UniProtKB-KW"/>
</dbReference>
<evidence type="ECO:0000256" key="6">
    <source>
        <dbReference type="ARBA" id="ARBA00022692"/>
    </source>
</evidence>
<keyword evidence="7" id="KW-0732">Signal</keyword>
<feature type="domain" description="Trimeric autotransporter adhesin YadA-like head" evidence="12">
    <location>
        <begin position="224"/>
        <end position="247"/>
    </location>
</feature>
<dbReference type="Gene3D" id="2.60.40.4050">
    <property type="match status" value="1"/>
</dbReference>
<dbReference type="Gene3D" id="3.30.1300.30">
    <property type="entry name" value="GSPII I/J protein-like"/>
    <property type="match status" value="1"/>
</dbReference>
<evidence type="ECO:0000256" key="1">
    <source>
        <dbReference type="ARBA" id="ARBA00004241"/>
    </source>
</evidence>